<evidence type="ECO:0000313" key="10">
    <source>
        <dbReference type="Proteomes" id="UP000572953"/>
    </source>
</evidence>
<dbReference type="EMBL" id="RGGN01000133">
    <property type="protein sequence ID" value="NCU63148.1"/>
    <property type="molecule type" value="Genomic_DNA"/>
</dbReference>
<dbReference type="EMBL" id="RGET01000009">
    <property type="protein sequence ID" value="NBN87697.1"/>
    <property type="molecule type" value="Genomic_DNA"/>
</dbReference>
<comment type="similarity">
    <text evidence="5">Belongs to the ABC-2 integral membrane protein family.</text>
</comment>
<feature type="transmembrane region" description="Helical" evidence="5">
    <location>
        <begin position="184"/>
        <end position="204"/>
    </location>
</feature>
<dbReference type="GO" id="GO:0140359">
    <property type="term" value="F:ABC-type transporter activity"/>
    <property type="evidence" value="ECO:0007669"/>
    <property type="project" value="InterPro"/>
</dbReference>
<evidence type="ECO:0000313" key="7">
    <source>
        <dbReference type="EMBL" id="NBN87697.1"/>
    </source>
</evidence>
<dbReference type="Proteomes" id="UP000572953">
    <property type="component" value="Unassembled WGS sequence"/>
</dbReference>
<gene>
    <name evidence="7" type="ORF">EBV32_01195</name>
    <name evidence="9" type="ORF">EBV78_03555</name>
    <name evidence="8" type="ORF">EBX29_03450</name>
</gene>
<evidence type="ECO:0000256" key="3">
    <source>
        <dbReference type="ARBA" id="ARBA00022989"/>
    </source>
</evidence>
<feature type="transmembrane region" description="Helical" evidence="5">
    <location>
        <begin position="120"/>
        <end position="146"/>
    </location>
</feature>
<evidence type="ECO:0000256" key="5">
    <source>
        <dbReference type="RuleBase" id="RU361157"/>
    </source>
</evidence>
<evidence type="ECO:0000256" key="4">
    <source>
        <dbReference type="ARBA" id="ARBA00023136"/>
    </source>
</evidence>
<proteinExistence type="inferred from homology"/>
<comment type="subcellular location">
    <subcellularLocation>
        <location evidence="5">Cell inner membrane</location>
        <topology evidence="5">Multi-pass membrane protein</topology>
    </subcellularLocation>
    <subcellularLocation>
        <location evidence="1">Membrane</location>
        <topology evidence="1">Multi-pass membrane protein</topology>
    </subcellularLocation>
</comment>
<protein>
    <recommendedName>
        <fullName evidence="5">Transport permease protein</fullName>
    </recommendedName>
</protein>
<keyword evidence="5" id="KW-1003">Cell membrane</keyword>
<keyword evidence="5" id="KW-0813">Transport</keyword>
<keyword evidence="3 5" id="KW-1133">Transmembrane helix</keyword>
<evidence type="ECO:0000259" key="6">
    <source>
        <dbReference type="PROSITE" id="PS51012"/>
    </source>
</evidence>
<name>A0A845SBE3_9PROT</name>
<organism evidence="9 10">
    <name type="scientific">Candidatus Fonsibacter lacus</name>
    <dbReference type="NCBI Taxonomy" id="2576439"/>
    <lineage>
        <taxon>Bacteria</taxon>
        <taxon>Pseudomonadati</taxon>
        <taxon>Pseudomonadota</taxon>
        <taxon>Alphaproteobacteria</taxon>
        <taxon>Candidatus Pelagibacterales</taxon>
        <taxon>Candidatus Pelagibacterales incertae sedis</taxon>
        <taxon>Candidatus Fonsibacter</taxon>
    </lineage>
</organism>
<dbReference type="Pfam" id="PF01061">
    <property type="entry name" value="ABC2_membrane"/>
    <property type="match status" value="1"/>
</dbReference>
<evidence type="ECO:0000313" key="8">
    <source>
        <dbReference type="EMBL" id="NCU50806.1"/>
    </source>
</evidence>
<feature type="transmembrane region" description="Helical" evidence="5">
    <location>
        <begin position="239"/>
        <end position="261"/>
    </location>
</feature>
<dbReference type="PANTHER" id="PTHR43332:SF2">
    <property type="entry name" value="INNER MEMBRANE TRANSPORT PERMEASE YADH"/>
    <property type="match status" value="1"/>
</dbReference>
<dbReference type="InterPro" id="IPR013525">
    <property type="entry name" value="ABC2_TM"/>
</dbReference>
<feature type="transmembrane region" description="Helical" evidence="5">
    <location>
        <begin position="36"/>
        <end position="59"/>
    </location>
</feature>
<dbReference type="AlphaFoldDB" id="A0A845SBE3"/>
<dbReference type="InterPro" id="IPR047817">
    <property type="entry name" value="ABC2_TM_bact-type"/>
</dbReference>
<dbReference type="InterPro" id="IPR000412">
    <property type="entry name" value="ABC_2_transport"/>
</dbReference>
<dbReference type="EMBL" id="RGMI01000175">
    <property type="protein sequence ID" value="NCU50806.1"/>
    <property type="molecule type" value="Genomic_DNA"/>
</dbReference>
<feature type="transmembrane region" description="Helical" evidence="5">
    <location>
        <begin position="152"/>
        <end position="177"/>
    </location>
</feature>
<dbReference type="PRINTS" id="PR00164">
    <property type="entry name" value="ABC2TRNSPORT"/>
</dbReference>
<dbReference type="InterPro" id="IPR052522">
    <property type="entry name" value="ABC-2_transport_permease"/>
</dbReference>
<dbReference type="Proteomes" id="UP000699985">
    <property type="component" value="Unassembled WGS sequence"/>
</dbReference>
<comment type="caution">
    <text evidence="9">The sequence shown here is derived from an EMBL/GenBank/DDBJ whole genome shotgun (WGS) entry which is preliminary data.</text>
</comment>
<sequence length="269" mass="30248">MSAIKDYKIRIPQVMSINWIGFYTLYKKEILRFLNVWIQTVFSPVVTLILFLAVFTIALGLNRNNILGHEYGVFILPGLICMQILQNAFANTSSSLMIAKVQGNIVDILFPPLSPMEVTAAMLLGAITRGLIIGFFSVLIIIPFAHVPVHNIFIILIFALLGSSMLACLGFITGLWAQKFDNMATVTNFIVVPLSFLSGTFYSIQNLHSVFYYISHANPFFYAIDGFRYGFLGQADGSIVIGFFYLTFINLALWVICYILFKKGYRIKS</sequence>
<keyword evidence="4 5" id="KW-0472">Membrane</keyword>
<accession>A0A845SBE3</accession>
<evidence type="ECO:0000313" key="9">
    <source>
        <dbReference type="EMBL" id="NCU63148.1"/>
    </source>
</evidence>
<dbReference type="GO" id="GO:0043190">
    <property type="term" value="C:ATP-binding cassette (ABC) transporter complex"/>
    <property type="evidence" value="ECO:0007669"/>
    <property type="project" value="InterPro"/>
</dbReference>
<reference evidence="9 10" key="1">
    <citation type="submission" date="2018-10" db="EMBL/GenBank/DDBJ databases">
        <title>Iterative Subtractive Binning of Freshwater Chronoseries Metagenomes Recovers Nearly Complete Genomes from over Four Hundred Novel Species.</title>
        <authorList>
            <person name="Rodriguez-R L.M."/>
            <person name="Tsementzi D."/>
            <person name="Luo C."/>
            <person name="Konstantinidis K.T."/>
        </authorList>
    </citation>
    <scope>NUCLEOTIDE SEQUENCE [LARGE SCALE GENOMIC DNA]</scope>
    <source>
        <strain evidence="9">WB7_2B_003</strain>
        <strain evidence="7">WB7_6_001</strain>
        <strain evidence="8">WB8_1A_003</strain>
    </source>
</reference>
<dbReference type="PROSITE" id="PS51012">
    <property type="entry name" value="ABC_TM2"/>
    <property type="match status" value="1"/>
</dbReference>
<keyword evidence="2 5" id="KW-0812">Transmembrane</keyword>
<dbReference type="Proteomes" id="UP000713222">
    <property type="component" value="Unassembled WGS sequence"/>
</dbReference>
<dbReference type="PANTHER" id="PTHR43332">
    <property type="entry name" value="INNER MEMBRANE TRANSPORT PERMEASE YADH-RELATED"/>
    <property type="match status" value="1"/>
</dbReference>
<dbReference type="PIRSF" id="PIRSF006648">
    <property type="entry name" value="DrrB"/>
    <property type="match status" value="1"/>
</dbReference>
<evidence type="ECO:0000256" key="1">
    <source>
        <dbReference type="ARBA" id="ARBA00004141"/>
    </source>
</evidence>
<feature type="domain" description="ABC transmembrane type-2" evidence="6">
    <location>
        <begin position="35"/>
        <end position="264"/>
    </location>
</feature>
<evidence type="ECO:0000256" key="2">
    <source>
        <dbReference type="ARBA" id="ARBA00022692"/>
    </source>
</evidence>
<feature type="transmembrane region" description="Helical" evidence="5">
    <location>
        <begin position="71"/>
        <end position="90"/>
    </location>
</feature>